<evidence type="ECO:0000256" key="6">
    <source>
        <dbReference type="ARBA" id="ARBA00023117"/>
    </source>
</evidence>
<comment type="caution">
    <text evidence="17">The sequence shown here is derived from an EMBL/GenBank/DDBJ whole genome shotgun (WGS) entry which is preliminary data.</text>
</comment>
<feature type="compositionally biased region" description="Polar residues" evidence="12">
    <location>
        <begin position="1313"/>
        <end position="1325"/>
    </location>
</feature>
<dbReference type="CDD" id="cd15559">
    <property type="entry name" value="PHD1_BPTF"/>
    <property type="match status" value="1"/>
</dbReference>
<dbReference type="InterPro" id="IPR001510">
    <property type="entry name" value="Znf_PARP"/>
</dbReference>
<evidence type="ECO:0000259" key="15">
    <source>
        <dbReference type="PROSITE" id="PS50064"/>
    </source>
</evidence>
<feature type="region of interest" description="Disordered" evidence="12">
    <location>
        <begin position="86"/>
        <end position="117"/>
    </location>
</feature>
<feature type="region of interest" description="Disordered" evidence="12">
    <location>
        <begin position="906"/>
        <end position="928"/>
    </location>
</feature>
<dbReference type="PROSITE" id="PS50014">
    <property type="entry name" value="BROMODOMAIN_2"/>
    <property type="match status" value="1"/>
</dbReference>
<feature type="region of interest" description="Disordered" evidence="12">
    <location>
        <begin position="2205"/>
        <end position="2275"/>
    </location>
</feature>
<reference evidence="17 18" key="1">
    <citation type="submission" date="2024-04" db="EMBL/GenBank/DDBJ databases">
        <authorList>
            <person name="Rising A."/>
            <person name="Reimegard J."/>
            <person name="Sonavane S."/>
            <person name="Akerstrom W."/>
            <person name="Nylinder S."/>
            <person name="Hedman E."/>
            <person name="Kallberg Y."/>
        </authorList>
    </citation>
    <scope>NUCLEOTIDE SEQUENCE [LARGE SCALE GENOMIC DNA]</scope>
</reference>
<dbReference type="Pfam" id="PF00439">
    <property type="entry name" value="Bromodomain"/>
    <property type="match status" value="1"/>
</dbReference>
<gene>
    <name evidence="17" type="ORF">LARSCL_LOCUS6738</name>
</gene>
<evidence type="ECO:0000256" key="11">
    <source>
        <dbReference type="SAM" id="Coils"/>
    </source>
</evidence>
<feature type="domain" description="PARP-type" evidence="15">
    <location>
        <begin position="2325"/>
        <end position="2420"/>
    </location>
</feature>
<feature type="region of interest" description="Disordered" evidence="12">
    <location>
        <begin position="1512"/>
        <end position="1544"/>
    </location>
</feature>
<name>A0AAV1ZMX4_9ARAC</name>
<dbReference type="SUPFAM" id="SSF47370">
    <property type="entry name" value="Bromodomain"/>
    <property type="match status" value="1"/>
</dbReference>
<feature type="compositionally biased region" description="Low complexity" evidence="12">
    <location>
        <begin position="2205"/>
        <end position="2223"/>
    </location>
</feature>
<keyword evidence="18" id="KW-1185">Reference proteome</keyword>
<feature type="region of interest" description="Disordered" evidence="12">
    <location>
        <begin position="1569"/>
        <end position="1590"/>
    </location>
</feature>
<dbReference type="SMART" id="SM00571">
    <property type="entry name" value="DDT"/>
    <property type="match status" value="1"/>
</dbReference>
<keyword evidence="3 10" id="KW-0863">Zinc-finger</keyword>
<feature type="coiled-coil region" evidence="11">
    <location>
        <begin position="478"/>
        <end position="515"/>
    </location>
</feature>
<dbReference type="Pfam" id="PF02791">
    <property type="entry name" value="DDT"/>
    <property type="match status" value="1"/>
</dbReference>
<evidence type="ECO:0000256" key="8">
    <source>
        <dbReference type="ARBA" id="ARBA00023242"/>
    </source>
</evidence>
<feature type="compositionally biased region" description="Basic and acidic residues" evidence="12">
    <location>
        <begin position="1026"/>
        <end position="1047"/>
    </location>
</feature>
<evidence type="ECO:0000313" key="17">
    <source>
        <dbReference type="EMBL" id="CAL1273142.1"/>
    </source>
</evidence>
<dbReference type="PROSITE" id="PS00633">
    <property type="entry name" value="BROMODOMAIN_1"/>
    <property type="match status" value="1"/>
</dbReference>
<feature type="domain" description="PHD-type" evidence="14">
    <location>
        <begin position="2284"/>
        <end position="2335"/>
    </location>
</feature>
<organism evidence="17 18">
    <name type="scientific">Larinioides sclopetarius</name>
    <dbReference type="NCBI Taxonomy" id="280406"/>
    <lineage>
        <taxon>Eukaryota</taxon>
        <taxon>Metazoa</taxon>
        <taxon>Ecdysozoa</taxon>
        <taxon>Arthropoda</taxon>
        <taxon>Chelicerata</taxon>
        <taxon>Arachnida</taxon>
        <taxon>Araneae</taxon>
        <taxon>Araneomorphae</taxon>
        <taxon>Entelegynae</taxon>
        <taxon>Araneoidea</taxon>
        <taxon>Araneidae</taxon>
        <taxon>Larinioides</taxon>
    </lineage>
</organism>
<feature type="region of interest" description="Disordered" evidence="12">
    <location>
        <begin position="1"/>
        <end position="61"/>
    </location>
</feature>
<keyword evidence="7" id="KW-0804">Transcription</keyword>
<evidence type="ECO:0000256" key="10">
    <source>
        <dbReference type="PROSITE-ProRule" id="PRU00146"/>
    </source>
</evidence>
<dbReference type="CDD" id="cd05509">
    <property type="entry name" value="Bromo_gcn5_like"/>
    <property type="match status" value="1"/>
</dbReference>
<dbReference type="SMART" id="SM00249">
    <property type="entry name" value="PHD"/>
    <property type="match status" value="3"/>
</dbReference>
<dbReference type="GO" id="GO:0000978">
    <property type="term" value="F:RNA polymerase II cis-regulatory region sequence-specific DNA binding"/>
    <property type="evidence" value="ECO:0007669"/>
    <property type="project" value="TreeGrafter"/>
</dbReference>
<dbReference type="GO" id="GO:0008270">
    <property type="term" value="F:zinc ion binding"/>
    <property type="evidence" value="ECO:0007669"/>
    <property type="project" value="UniProtKB-KW"/>
</dbReference>
<dbReference type="InterPro" id="IPR036427">
    <property type="entry name" value="Bromodomain-like_sf"/>
</dbReference>
<dbReference type="Pfam" id="PF15613">
    <property type="entry name" value="WSD"/>
    <property type="match status" value="1"/>
</dbReference>
<dbReference type="InterPro" id="IPR001487">
    <property type="entry name" value="Bromodomain"/>
</dbReference>
<feature type="region of interest" description="Disordered" evidence="12">
    <location>
        <begin position="579"/>
        <end position="673"/>
    </location>
</feature>
<dbReference type="PROSITE" id="PS01359">
    <property type="entry name" value="ZF_PHD_1"/>
    <property type="match status" value="1"/>
</dbReference>
<feature type="compositionally biased region" description="Low complexity" evidence="12">
    <location>
        <begin position="553"/>
        <end position="563"/>
    </location>
</feature>
<feature type="domain" description="PHD-type" evidence="14">
    <location>
        <begin position="2342"/>
        <end position="2393"/>
    </location>
</feature>
<dbReference type="Gene3D" id="3.30.40.10">
    <property type="entry name" value="Zinc/RING finger domain, C3HC4 (zinc finger)"/>
    <property type="match status" value="3"/>
</dbReference>
<feature type="compositionally biased region" description="Polar residues" evidence="12">
    <location>
        <begin position="2250"/>
        <end position="2262"/>
    </location>
</feature>
<dbReference type="PROSITE" id="PS50064">
    <property type="entry name" value="ZF_PARP_2"/>
    <property type="match status" value="1"/>
</dbReference>
<evidence type="ECO:0000256" key="1">
    <source>
        <dbReference type="ARBA" id="ARBA00004123"/>
    </source>
</evidence>
<feature type="domain" description="PHD-type" evidence="14">
    <location>
        <begin position="323"/>
        <end position="370"/>
    </location>
</feature>
<dbReference type="PRINTS" id="PR00503">
    <property type="entry name" value="BROMODOMAIN"/>
</dbReference>
<feature type="domain" description="Bromo" evidence="13">
    <location>
        <begin position="2420"/>
        <end position="2490"/>
    </location>
</feature>
<dbReference type="SUPFAM" id="SSF57903">
    <property type="entry name" value="FYVE/PHD zinc finger"/>
    <property type="match status" value="3"/>
</dbReference>
<dbReference type="InterPro" id="IPR018359">
    <property type="entry name" value="Bromodomain_CS"/>
</dbReference>
<evidence type="ECO:0000256" key="2">
    <source>
        <dbReference type="ARBA" id="ARBA00022723"/>
    </source>
</evidence>
<evidence type="ECO:0000259" key="16">
    <source>
        <dbReference type="PROSITE" id="PS50827"/>
    </source>
</evidence>
<feature type="compositionally biased region" description="Basic residues" evidence="12">
    <location>
        <begin position="1"/>
        <end position="29"/>
    </location>
</feature>
<dbReference type="PANTHER" id="PTHR45975:SF2">
    <property type="entry name" value="NUCLEOSOME-REMODELING FACTOR SUBUNIT BPTF"/>
    <property type="match status" value="1"/>
</dbReference>
<feature type="region of interest" description="Disordered" evidence="12">
    <location>
        <begin position="1313"/>
        <end position="1340"/>
    </location>
</feature>
<feature type="compositionally biased region" description="Basic and acidic residues" evidence="12">
    <location>
        <begin position="652"/>
        <end position="671"/>
    </location>
</feature>
<keyword evidence="11" id="KW-0175">Coiled coil</keyword>
<keyword evidence="6 9" id="KW-0103">Bromodomain</keyword>
<dbReference type="InterPro" id="IPR028941">
    <property type="entry name" value="WHIM2_dom"/>
</dbReference>
<feature type="region of interest" description="Disordered" evidence="12">
    <location>
        <begin position="1017"/>
        <end position="1059"/>
    </location>
</feature>
<dbReference type="InterPro" id="IPR011011">
    <property type="entry name" value="Znf_FYVE_PHD"/>
</dbReference>
<evidence type="ECO:0000256" key="4">
    <source>
        <dbReference type="ARBA" id="ARBA00022833"/>
    </source>
</evidence>
<dbReference type="Pfam" id="PF00628">
    <property type="entry name" value="PHD"/>
    <property type="match status" value="3"/>
</dbReference>
<dbReference type="InterPro" id="IPR001965">
    <property type="entry name" value="Znf_PHD"/>
</dbReference>
<comment type="subcellular location">
    <subcellularLocation>
        <location evidence="1">Nucleus</location>
    </subcellularLocation>
</comment>
<feature type="region of interest" description="Disordered" evidence="12">
    <location>
        <begin position="2105"/>
        <end position="2127"/>
    </location>
</feature>
<dbReference type="InterPro" id="IPR018501">
    <property type="entry name" value="DDT_dom"/>
</dbReference>
<dbReference type="InterPro" id="IPR019786">
    <property type="entry name" value="Zinc_finger_PHD-type_CS"/>
</dbReference>
<dbReference type="GO" id="GO:0006357">
    <property type="term" value="P:regulation of transcription by RNA polymerase II"/>
    <property type="evidence" value="ECO:0007669"/>
    <property type="project" value="InterPro"/>
</dbReference>
<dbReference type="SMART" id="SM00297">
    <property type="entry name" value="BROMO"/>
    <property type="match status" value="1"/>
</dbReference>
<feature type="compositionally biased region" description="Basic and acidic residues" evidence="12">
    <location>
        <begin position="2105"/>
        <end position="2125"/>
    </location>
</feature>
<sequence>MSGRGRRGRGRPPKRAAISHRVNLLKKPRYLYAGSGNHGSRISTKPGESSPSRRGSHVHYRGRLREKSNRGRNFFSNILDYEGEDEIDENFSSDESEYNREEDVEEEGNESDVSFPESDELSVYSQSSFSTISSTTPAKRKWCRRATTPVFLQERDYPILTLPKSSDDLLLPKEYLMQALGVYEVLRHFRNILRLTPFLFEDFCASLSSTDQTALLSDIHIMLLKAILREEEAQGTMFAPLDMRDTVNIHFYLIDSMTWPAVLRMYLQSDPDYEDVLSFMKNCEYPFTSIESRLTVLEFLCDNFLTTSPARDDLISEGMIYHDDHCRACHKLGDLLCCETCPAVYHLACLDPPLQEVPTEDWTCAICKANQVPGVTDCISEIEKNMLLSRQECFGLDRHGRKYWFLCRRIVVEGEDGSYYYTTKLQFQELMEVLDANDLEYDLYRVLEDMKEEIIRQMDITEKLTNSAKGNKKSYLEIENAALAKIQSERAIQKAKEEEERRREAERAAAMMASNLTDGSVNENDQWNHPSFPNSHHMDGSFEDQGEEQNICSTSVASTTSSTKPVTIVKVGSTEEKIDENSIKMNHAEVNSIAENNMEDKSKVKSEEASVKSESMECDDNSRSNEANASAEGGSDMNEESSNAGSENNVDDPPKENAESNEKSEDSDSKKGVHLKIFAKGGKGNFIRLEKKDDDETDSQKGGIVTRSKTGALTPRTFSNENKPVGNFVKTRKNGEESIIIVSKDGEITRMTTRSKSSSSASTSPTLYKLGMDSIGKPYSNQYTTNTLALNKHQHAEDRDKKRHLSHKFSLTAASEFKWQGSTHGDRGFTVATLRQAFLQLENNIPAYLLHAYWTIHRSNWLKAVNKCTAAPDFAFALNILEACMKPVLFTTVWNDSLGHVRLQRTTAGDREDRKKQEKREKREGPDEEVDRTMWVKYTLGLKHQVWKQKGEEYRITGQGGWRYISYTHTYKFKPCSELGLRAGPHKVVISEKGCEPKVMETKEYLMTVTDIPEDIKPSFSFTSDDDFKSEPSEERDTDPLDVETVKQEPMNEDESNEKRPVFKKKYIPKNAGVLTSYRLNPDLDIDLINVSEALLEKVRITYPRIPKSSKLDEYLDIRLKTIEAQENATDQGEKKNPANLVKVEVKSSSAPTHSVKLLVKKGATATEISRAIATKLGRRDMFKPKITKSLSNGEISSTSVDDTKVASTSLLKFPRRCYSPLCRAENAQQKLGAQCNCYSPSCRTFRSGQVIIVRKATDQSVTKFNFINAAGIDKKILATKDSTKTETVLIKQITNCGMLNSESKVNSTLPLQTVPKTEDGNSSPDVKDASVSGETKPNCTNKELGTKGKAFLGKVRTSKKSKKTGKGVLPPCNKFNTPADIKSILVLPSHELRRLCRKGGLREAAGYNYNAKNNPYIWPYGTCPRPSFKLSWQFRTQTLTTIHEAALQLRVIWSCIRWDDVQAKPPPSGTNTISTETEVQTVELLQRRDVGMFGLRSEYLVRRITVPIDLPSKPRVKSTPQRSGLRERRRPESPENKLPTVSESWVPEEDLDLWEIREFGEMIEKKKREHLRDRQAHQQSQQSAEKIKAQMEAQLVQQRLALQQKRLLESGQGSKAPNKVTLSSNPKTSKITSVSSSTSTATVTKISLVSTTLTTPTTTANVKTYPGIRRIFTSRTPKTDVKSLASLTTTTTKVPLTTTILPKSPLVVRTPNAANTSNTATRPTVLTLGGQIVRQPVVSNPTPPATPIRTQIQLIQGPNGQLQVRGLLPGQQLIRLSDGRLQLLTLPTVQQTQPEQPAVQASQQTQQVQLPALRPAISLAPAPTVTTGAAVATLATSSASPMSISMPTVASIAAPGTIQLVSQGQTAQIKFQSPVAITPNLISTAGATVTATPPTSKLIQIRPQAPGVQTAARQVRPVAPVGQQVRLQTAANIPGLAAVVQPGVTSAAPQVVTTSQTQVTTQTSKILLSPTPVKVTSPDGKQILASPTKVVTVTSKGDGTSQQFVLTNAIKQQIVRQALMNQHASPEIQQKLLAMQRHQQAQMQKQQLEAEGKITSPIKIASPLAPIAADKNKSKILTPEQKEDSQRLAVCQVVLKGVVDRVERDEKNTQRKQKSKESAEERKVRAGAAKQQTLLIRHTELLRKDILKKRALMEKEIQVEIQAEVQAEVKKREAITAAIPPQAMTVQTPVVQQKVKKVIQSPKPPVKVVKTPKSPKLTKSPPNKVVKVESQIKEEKIVARPPKKRKSQSSESDNVEQNTKTVAKRQKTSITKPADHKALDQRKLYCICKKPYDSKRFMIGCDMCSNWFHVECIGLTEVKAKSMSRYVCNDCTKATETAAEELYCLCRSPYDESQFYICCDRCQDWFHGRCVGVLQSEADSIDEYICPNCQSNTDINHANLKMLESKDYENIKRLLKSLMSHKHAWPFMKPVDPVEAPDYYKVIKEPMDLKTVEQRLNSHTYKKLADFIGDMTKIFDNCRYYNPRSSPFYNCAEMLESFFVQKIKLFRESIT</sequence>
<feature type="compositionally biased region" description="Polar residues" evidence="12">
    <location>
        <begin position="518"/>
        <end position="534"/>
    </location>
</feature>
<dbReference type="PROSITE" id="PS50016">
    <property type="entry name" value="ZF_PHD_2"/>
    <property type="match status" value="3"/>
</dbReference>
<feature type="compositionally biased region" description="Basic and acidic residues" evidence="12">
    <location>
        <begin position="908"/>
        <end position="925"/>
    </location>
</feature>
<dbReference type="PROSITE" id="PS50827">
    <property type="entry name" value="DDT"/>
    <property type="match status" value="1"/>
</dbReference>
<evidence type="ECO:0008006" key="19">
    <source>
        <dbReference type="Google" id="ProtNLM"/>
    </source>
</evidence>
<keyword evidence="2" id="KW-0479">Metal-binding</keyword>
<evidence type="ECO:0000256" key="3">
    <source>
        <dbReference type="ARBA" id="ARBA00022771"/>
    </source>
</evidence>
<feature type="compositionally biased region" description="Basic and acidic residues" evidence="12">
    <location>
        <begin position="2227"/>
        <end position="2239"/>
    </location>
</feature>
<feature type="compositionally biased region" description="Polar residues" evidence="12">
    <location>
        <begin position="1612"/>
        <end position="1628"/>
    </location>
</feature>
<protein>
    <recommendedName>
        <fullName evidence="19">Nucleosome-remodeling factor subunit BPTF</fullName>
    </recommendedName>
</protein>
<evidence type="ECO:0000259" key="14">
    <source>
        <dbReference type="PROSITE" id="PS50016"/>
    </source>
</evidence>
<dbReference type="Proteomes" id="UP001497382">
    <property type="component" value="Unassembled WGS sequence"/>
</dbReference>
<evidence type="ECO:0000256" key="9">
    <source>
        <dbReference type="PROSITE-ProRule" id="PRU00035"/>
    </source>
</evidence>
<evidence type="ECO:0000259" key="13">
    <source>
        <dbReference type="PROSITE" id="PS50014"/>
    </source>
</evidence>
<feature type="compositionally biased region" description="Basic and acidic residues" evidence="12">
    <location>
        <begin position="1525"/>
        <end position="1536"/>
    </location>
</feature>
<keyword evidence="4" id="KW-0862">Zinc</keyword>
<feature type="compositionally biased region" description="Basic and acidic residues" evidence="12">
    <location>
        <begin position="598"/>
        <end position="623"/>
    </location>
</feature>
<dbReference type="InterPro" id="IPR013083">
    <property type="entry name" value="Znf_RING/FYVE/PHD"/>
</dbReference>
<evidence type="ECO:0000256" key="7">
    <source>
        <dbReference type="ARBA" id="ARBA00023163"/>
    </source>
</evidence>
<dbReference type="InterPro" id="IPR019787">
    <property type="entry name" value="Znf_PHD-finger"/>
</dbReference>
<feature type="domain" description="DDT" evidence="16">
    <location>
        <begin position="173"/>
        <end position="233"/>
    </location>
</feature>
<feature type="region of interest" description="Disordered" evidence="12">
    <location>
        <begin position="518"/>
        <end position="563"/>
    </location>
</feature>
<feature type="region of interest" description="Disordered" evidence="12">
    <location>
        <begin position="1609"/>
        <end position="1637"/>
    </location>
</feature>
<keyword evidence="5" id="KW-0805">Transcription regulation</keyword>
<feature type="compositionally biased region" description="Polar residues" evidence="12">
    <location>
        <begin position="38"/>
        <end position="53"/>
    </location>
</feature>
<proteinExistence type="predicted"/>
<dbReference type="CDD" id="cd15560">
    <property type="entry name" value="PHD2_3_BPTF"/>
    <property type="match status" value="1"/>
</dbReference>
<feature type="compositionally biased region" description="Acidic residues" evidence="12">
    <location>
        <begin position="86"/>
        <end position="110"/>
    </location>
</feature>
<accession>A0AAV1ZMX4</accession>
<dbReference type="InterPro" id="IPR038028">
    <property type="entry name" value="BPTF"/>
</dbReference>
<evidence type="ECO:0000313" key="18">
    <source>
        <dbReference type="Proteomes" id="UP001497382"/>
    </source>
</evidence>
<dbReference type="EMBL" id="CAXIEN010000065">
    <property type="protein sequence ID" value="CAL1273142.1"/>
    <property type="molecule type" value="Genomic_DNA"/>
</dbReference>
<dbReference type="FunFam" id="3.30.40.10:FF:000048">
    <property type="entry name" value="nucleosome-remodeling factor subunit BPTF isoform X1"/>
    <property type="match status" value="1"/>
</dbReference>
<evidence type="ECO:0000256" key="12">
    <source>
        <dbReference type="SAM" id="MobiDB-lite"/>
    </source>
</evidence>
<evidence type="ECO:0000256" key="5">
    <source>
        <dbReference type="ARBA" id="ARBA00023015"/>
    </source>
</evidence>
<dbReference type="PANTHER" id="PTHR45975">
    <property type="entry name" value="NUCLEOSOME-REMODELING FACTOR SUBUNIT BPTF"/>
    <property type="match status" value="1"/>
</dbReference>
<dbReference type="GO" id="GO:0016589">
    <property type="term" value="C:NURF complex"/>
    <property type="evidence" value="ECO:0007669"/>
    <property type="project" value="InterPro"/>
</dbReference>
<keyword evidence="8" id="KW-0539">Nucleus</keyword>
<dbReference type="Gene3D" id="1.20.920.10">
    <property type="entry name" value="Bromodomain-like"/>
    <property type="match status" value="1"/>
</dbReference>